<gene>
    <name evidence="2" type="ORF">SAMN02745166_03427</name>
</gene>
<evidence type="ECO:0008006" key="4">
    <source>
        <dbReference type="Google" id="ProtNLM"/>
    </source>
</evidence>
<organism evidence="2 3">
    <name type="scientific">Prosthecobacter debontii</name>
    <dbReference type="NCBI Taxonomy" id="48467"/>
    <lineage>
        <taxon>Bacteria</taxon>
        <taxon>Pseudomonadati</taxon>
        <taxon>Verrucomicrobiota</taxon>
        <taxon>Verrucomicrobiia</taxon>
        <taxon>Verrucomicrobiales</taxon>
        <taxon>Verrucomicrobiaceae</taxon>
        <taxon>Prosthecobacter</taxon>
    </lineage>
</organism>
<accession>A0A1T4YIP8</accession>
<feature type="transmembrane region" description="Helical" evidence="1">
    <location>
        <begin position="70"/>
        <end position="92"/>
    </location>
</feature>
<dbReference type="AlphaFoldDB" id="A0A1T4YIP8"/>
<evidence type="ECO:0000256" key="1">
    <source>
        <dbReference type="SAM" id="Phobius"/>
    </source>
</evidence>
<feature type="transmembrane region" description="Helical" evidence="1">
    <location>
        <begin position="32"/>
        <end position="50"/>
    </location>
</feature>
<keyword evidence="1" id="KW-0812">Transmembrane</keyword>
<sequence length="333" mass="36375">MSKPARSLSRLTFNRTKDRIISFWRRVHHRPGGYTVILLLTLAAFLVAVAGGLMESYVGDWLKQESTSHWIPLIAVGLLICSAAVASLAWIVRESISTFSERTFIAGAEPSQVLIFFVSYPKGLEAGVLSEGPVKVVGAPPRQTTAPSGSAHATAEEPKVSEVLLPRSDLMEDANRLLTLNAPFSWEMLLRGIHPHRRAGTLQRIYLLGSAPVKGSSTDPGTHVSLPDCKAFLQPYIPDIPIVEWPVACDFEMMDEVQRCLRAIIESDKEKHASHDSGICIDITGGQKTSSAAAVLTSVNRGVAIQYVQTQLPKEPHRYDISFTAGPDRLIQG</sequence>
<evidence type="ECO:0000313" key="2">
    <source>
        <dbReference type="EMBL" id="SKB01659.1"/>
    </source>
</evidence>
<keyword evidence="3" id="KW-1185">Reference proteome</keyword>
<dbReference type="EMBL" id="FUYE01000012">
    <property type="protein sequence ID" value="SKB01659.1"/>
    <property type="molecule type" value="Genomic_DNA"/>
</dbReference>
<name>A0A1T4YIP8_9BACT</name>
<dbReference type="RefSeq" id="WP_078814622.1">
    <property type="nucleotide sequence ID" value="NZ_FUYE01000012.1"/>
</dbReference>
<keyword evidence="1" id="KW-1133">Transmembrane helix</keyword>
<proteinExistence type="predicted"/>
<dbReference type="Proteomes" id="UP000190774">
    <property type="component" value="Unassembled WGS sequence"/>
</dbReference>
<evidence type="ECO:0000313" key="3">
    <source>
        <dbReference type="Proteomes" id="UP000190774"/>
    </source>
</evidence>
<protein>
    <recommendedName>
        <fullName evidence="4">CRISPR-associated protein (Cas_Cas02710)</fullName>
    </recommendedName>
</protein>
<reference evidence="3" key="1">
    <citation type="submission" date="2017-02" db="EMBL/GenBank/DDBJ databases">
        <authorList>
            <person name="Varghese N."/>
            <person name="Submissions S."/>
        </authorList>
    </citation>
    <scope>NUCLEOTIDE SEQUENCE [LARGE SCALE GENOMIC DNA]</scope>
    <source>
        <strain evidence="3">ATCC 700200</strain>
    </source>
</reference>
<keyword evidence="1" id="KW-0472">Membrane</keyword>